<accession>A0A076NHV9</accession>
<feature type="chain" id="PRO_5001715435" evidence="2">
    <location>
        <begin position="20"/>
        <end position="181"/>
    </location>
</feature>
<sequence>MSHRSQFIAVFLAATSVFALSGCVSGKESEEAQEEEIEITTPTGAPAPEFKADEVDPVVTDKLNGDRVEDPAMDLSYKWQGTSYEPNGGTVVVVAVTNESDVPMPADTLTPQLRYNAGGTSMQTADPKSAENADVDIIGVDLPLGPGATTNAKYAFDVSTGNLWDAEFTIGNVTFKGNLNN</sequence>
<evidence type="ECO:0000313" key="3">
    <source>
        <dbReference type="EMBL" id="AIJ34034.1"/>
    </source>
</evidence>
<dbReference type="Proteomes" id="UP000028780">
    <property type="component" value="Chromosome"/>
</dbReference>
<dbReference type="KEGG" id="cii:CIMIT_09090"/>
<feature type="region of interest" description="Disordered" evidence="1">
    <location>
        <begin position="29"/>
        <end position="50"/>
    </location>
</feature>
<proteinExistence type="predicted"/>
<dbReference type="Proteomes" id="UP000215374">
    <property type="component" value="Chromosome 1"/>
</dbReference>
<evidence type="ECO:0000256" key="2">
    <source>
        <dbReference type="SAM" id="SignalP"/>
    </source>
</evidence>
<evidence type="ECO:0000256" key="1">
    <source>
        <dbReference type="SAM" id="MobiDB-lite"/>
    </source>
</evidence>
<dbReference type="OrthoDB" id="4419866at2"/>
<dbReference type="RefSeq" id="WP_051904914.1">
    <property type="nucleotide sequence ID" value="NZ_CP009211.1"/>
</dbReference>
<dbReference type="STRING" id="156978.CIMIT_09090"/>
<dbReference type="HOGENOM" id="CLU_133136_0_0_11"/>
<dbReference type="PROSITE" id="PS51257">
    <property type="entry name" value="PROKAR_LIPOPROTEIN"/>
    <property type="match status" value="1"/>
</dbReference>
<reference evidence="4 6" key="2">
    <citation type="submission" date="2017-06" db="EMBL/GenBank/DDBJ databases">
        <authorList>
            <consortium name="Pathogen Informatics"/>
        </authorList>
    </citation>
    <scope>NUCLEOTIDE SEQUENCE [LARGE SCALE GENOMIC DNA]</scope>
    <source>
        <strain evidence="4 6">NCTC13015</strain>
    </source>
</reference>
<organism evidence="3 5">
    <name type="scientific">Corynebacterium imitans</name>
    <dbReference type="NCBI Taxonomy" id="156978"/>
    <lineage>
        <taxon>Bacteria</taxon>
        <taxon>Bacillati</taxon>
        <taxon>Actinomycetota</taxon>
        <taxon>Actinomycetes</taxon>
        <taxon>Mycobacteriales</taxon>
        <taxon>Corynebacteriaceae</taxon>
        <taxon>Corynebacterium</taxon>
    </lineage>
</organism>
<evidence type="ECO:0000313" key="4">
    <source>
        <dbReference type="EMBL" id="SNV79000.1"/>
    </source>
</evidence>
<keyword evidence="5" id="KW-1185">Reference proteome</keyword>
<keyword evidence="2" id="KW-0732">Signal</keyword>
<gene>
    <name evidence="3" type="ORF">CIMIT_09090</name>
    <name evidence="4" type="ORF">SAMEA4535761_01880</name>
</gene>
<dbReference type="EMBL" id="CP009211">
    <property type="protein sequence ID" value="AIJ34034.1"/>
    <property type="molecule type" value="Genomic_DNA"/>
</dbReference>
<evidence type="ECO:0000313" key="6">
    <source>
        <dbReference type="Proteomes" id="UP000215374"/>
    </source>
</evidence>
<protein>
    <submittedName>
        <fullName evidence="4">Putative secreted protein</fullName>
    </submittedName>
</protein>
<dbReference type="EMBL" id="LT906467">
    <property type="protein sequence ID" value="SNV79000.1"/>
    <property type="molecule type" value="Genomic_DNA"/>
</dbReference>
<dbReference type="eggNOG" id="ENOG50329XG">
    <property type="taxonomic scope" value="Bacteria"/>
</dbReference>
<feature type="signal peptide" evidence="2">
    <location>
        <begin position="1"/>
        <end position="19"/>
    </location>
</feature>
<evidence type="ECO:0000313" key="5">
    <source>
        <dbReference type="Proteomes" id="UP000028780"/>
    </source>
</evidence>
<reference evidence="3 5" key="1">
    <citation type="submission" date="2014-08" db="EMBL/GenBank/DDBJ databases">
        <title>Complete genome sequence of Corynebacterium imitans DSM 44264, isolated from a five-month-old boy with suspected pharyngeal diphtheria.</title>
        <authorList>
            <person name="Mollmann S."/>
            <person name="Albersmeier A."/>
            <person name="Ruckert C."/>
            <person name="Tauch A."/>
        </authorList>
    </citation>
    <scope>NUCLEOTIDE SEQUENCE [LARGE SCALE GENOMIC DNA]</scope>
    <source>
        <strain evidence="3 5">DSM 44264</strain>
    </source>
</reference>
<dbReference type="AlphaFoldDB" id="A0A076NHV9"/>
<name>A0A076NHV9_9CORY</name>